<feature type="domain" description="DHFR" evidence="6">
    <location>
        <begin position="6"/>
        <end position="184"/>
    </location>
</feature>
<organism evidence="7">
    <name type="scientific">marine sediment metagenome</name>
    <dbReference type="NCBI Taxonomy" id="412755"/>
    <lineage>
        <taxon>unclassified sequences</taxon>
        <taxon>metagenomes</taxon>
        <taxon>ecological metagenomes</taxon>
    </lineage>
</organism>
<accession>A0A0F9QPQ6</accession>
<sequence length="184" mass="21085">MTTKRMLSAVFAIAEDMTIGDKGGIPWFSPADMSSFRDRTVGHIVVMGRKTWDSLPKKPLDDRHNLVLTRAEGEFNPDPRCAWILDPEMLQRSLSVLDPNEELIPYVIGGGEILNVFWNDIAYVYVTRIKGSPDGDTKFDLLTRLQDPSWYHEHSHASDDPAVMSVEWYWRTAAWMTAWTRRNG</sequence>
<evidence type="ECO:0000256" key="3">
    <source>
        <dbReference type="ARBA" id="ARBA00022563"/>
    </source>
</evidence>
<dbReference type="PANTHER" id="PTHR48069">
    <property type="entry name" value="DIHYDROFOLATE REDUCTASE"/>
    <property type="match status" value="1"/>
</dbReference>
<proteinExistence type="predicted"/>
<comment type="pathway">
    <text evidence="1">Cofactor biosynthesis; tetrahydrofolate biosynthesis; 5,6,7,8-tetrahydrofolate from 7,8-dihydrofolate: step 1/1.</text>
</comment>
<evidence type="ECO:0000259" key="6">
    <source>
        <dbReference type="PROSITE" id="PS51330"/>
    </source>
</evidence>
<reference evidence="7" key="1">
    <citation type="journal article" date="2015" name="Nature">
        <title>Complex archaea that bridge the gap between prokaryotes and eukaryotes.</title>
        <authorList>
            <person name="Spang A."/>
            <person name="Saw J.H."/>
            <person name="Jorgensen S.L."/>
            <person name="Zaremba-Niedzwiedzka K."/>
            <person name="Martijn J."/>
            <person name="Lind A.E."/>
            <person name="van Eijk R."/>
            <person name="Schleper C."/>
            <person name="Guy L."/>
            <person name="Ettema T.J."/>
        </authorList>
    </citation>
    <scope>NUCLEOTIDE SEQUENCE</scope>
</reference>
<keyword evidence="5" id="KW-0560">Oxidoreductase</keyword>
<evidence type="ECO:0000256" key="2">
    <source>
        <dbReference type="ARBA" id="ARBA00012856"/>
    </source>
</evidence>
<evidence type="ECO:0000256" key="5">
    <source>
        <dbReference type="ARBA" id="ARBA00023002"/>
    </source>
</evidence>
<dbReference type="Gene3D" id="3.40.430.10">
    <property type="entry name" value="Dihydrofolate Reductase, subunit A"/>
    <property type="match status" value="1"/>
</dbReference>
<protein>
    <recommendedName>
        <fullName evidence="2">dihydrofolate reductase</fullName>
        <ecNumber evidence="2">1.5.1.3</ecNumber>
    </recommendedName>
</protein>
<dbReference type="InterPro" id="IPR012259">
    <property type="entry name" value="DHFR"/>
</dbReference>
<keyword evidence="4" id="KW-0521">NADP</keyword>
<dbReference type="SUPFAM" id="SSF53597">
    <property type="entry name" value="Dihydrofolate reductase-like"/>
    <property type="match status" value="1"/>
</dbReference>
<evidence type="ECO:0000256" key="1">
    <source>
        <dbReference type="ARBA" id="ARBA00004903"/>
    </source>
</evidence>
<dbReference type="InterPro" id="IPR024072">
    <property type="entry name" value="DHFR-like_dom_sf"/>
</dbReference>
<dbReference type="AlphaFoldDB" id="A0A0F9QPQ6"/>
<keyword evidence="3" id="KW-0554">One-carbon metabolism</keyword>
<dbReference type="GO" id="GO:0046654">
    <property type="term" value="P:tetrahydrofolate biosynthetic process"/>
    <property type="evidence" value="ECO:0007669"/>
    <property type="project" value="InterPro"/>
</dbReference>
<dbReference type="PANTHER" id="PTHR48069:SF3">
    <property type="entry name" value="DIHYDROFOLATE REDUCTASE"/>
    <property type="match status" value="1"/>
</dbReference>
<dbReference type="PROSITE" id="PS51330">
    <property type="entry name" value="DHFR_2"/>
    <property type="match status" value="1"/>
</dbReference>
<dbReference type="GO" id="GO:0006730">
    <property type="term" value="P:one-carbon metabolic process"/>
    <property type="evidence" value="ECO:0007669"/>
    <property type="project" value="UniProtKB-KW"/>
</dbReference>
<dbReference type="PRINTS" id="PR00070">
    <property type="entry name" value="DHFR"/>
</dbReference>
<dbReference type="GO" id="GO:0046655">
    <property type="term" value="P:folic acid metabolic process"/>
    <property type="evidence" value="ECO:0007669"/>
    <property type="project" value="TreeGrafter"/>
</dbReference>
<comment type="caution">
    <text evidence="7">The sequence shown here is derived from an EMBL/GenBank/DDBJ whole genome shotgun (WGS) entry which is preliminary data.</text>
</comment>
<dbReference type="GO" id="GO:0004146">
    <property type="term" value="F:dihydrofolate reductase activity"/>
    <property type="evidence" value="ECO:0007669"/>
    <property type="project" value="UniProtKB-EC"/>
</dbReference>
<dbReference type="InterPro" id="IPR001796">
    <property type="entry name" value="DHFR_dom"/>
</dbReference>
<dbReference type="GO" id="GO:0046452">
    <property type="term" value="P:dihydrofolate metabolic process"/>
    <property type="evidence" value="ECO:0007669"/>
    <property type="project" value="TreeGrafter"/>
</dbReference>
<evidence type="ECO:0000256" key="4">
    <source>
        <dbReference type="ARBA" id="ARBA00022857"/>
    </source>
</evidence>
<dbReference type="GO" id="GO:0050661">
    <property type="term" value="F:NADP binding"/>
    <property type="evidence" value="ECO:0007669"/>
    <property type="project" value="InterPro"/>
</dbReference>
<evidence type="ECO:0000313" key="7">
    <source>
        <dbReference type="EMBL" id="KKN38997.1"/>
    </source>
</evidence>
<dbReference type="Pfam" id="PF00186">
    <property type="entry name" value="DHFR_1"/>
    <property type="match status" value="1"/>
</dbReference>
<dbReference type="CDD" id="cd00209">
    <property type="entry name" value="DHFR"/>
    <property type="match status" value="1"/>
</dbReference>
<name>A0A0F9QPQ6_9ZZZZ</name>
<gene>
    <name evidence="7" type="ORF">LCGC14_0747790</name>
</gene>
<dbReference type="EMBL" id="LAZR01001789">
    <property type="protein sequence ID" value="KKN38997.1"/>
    <property type="molecule type" value="Genomic_DNA"/>
</dbReference>
<dbReference type="EC" id="1.5.1.3" evidence="2"/>